<dbReference type="EnsemblPlants" id="EMT10464">
    <property type="protein sequence ID" value="EMT10464"/>
    <property type="gene ID" value="F775_24930"/>
</dbReference>
<sequence>MQVVLARKSRVQFGLIVDRVLVEHKSMECRTRIAVFWYEKEGYSAIISIRSILEEHLMSPPSSPEEEAPSLPEVQEHWSSTAMSPASSTSEVPKASGRTQKIDDIAEMNIAEDLDNRPSKKAKNSETGVLEPSPTMSVSSPISECFESIVPESVLPLHDVKEPDSNKEIIVEEKYDYLPQDNTLTDHDLCAHIAIESPFRKQLLVQIDGSSVLQNQLMCLLDEKEWVNDDVINAYICCMKDQIHVQNDNKCVATLH</sequence>
<proteinExistence type="predicted"/>
<accession>M8BUI8</accession>
<dbReference type="SUPFAM" id="SSF54001">
    <property type="entry name" value="Cysteine proteinases"/>
    <property type="match status" value="1"/>
</dbReference>
<reference evidence="2" key="1">
    <citation type="submission" date="2015-06" db="UniProtKB">
        <authorList>
            <consortium name="EnsemblPlants"/>
        </authorList>
    </citation>
    <scope>IDENTIFICATION</scope>
</reference>
<evidence type="ECO:0000256" key="1">
    <source>
        <dbReference type="SAM" id="MobiDB-lite"/>
    </source>
</evidence>
<evidence type="ECO:0000313" key="2">
    <source>
        <dbReference type="EnsemblPlants" id="EMT10464"/>
    </source>
</evidence>
<organism evidence="2">
    <name type="scientific">Aegilops tauschii</name>
    <name type="common">Tausch's goatgrass</name>
    <name type="synonym">Aegilops squarrosa</name>
    <dbReference type="NCBI Taxonomy" id="37682"/>
    <lineage>
        <taxon>Eukaryota</taxon>
        <taxon>Viridiplantae</taxon>
        <taxon>Streptophyta</taxon>
        <taxon>Embryophyta</taxon>
        <taxon>Tracheophyta</taxon>
        <taxon>Spermatophyta</taxon>
        <taxon>Magnoliopsida</taxon>
        <taxon>Liliopsida</taxon>
        <taxon>Poales</taxon>
        <taxon>Poaceae</taxon>
        <taxon>BOP clade</taxon>
        <taxon>Pooideae</taxon>
        <taxon>Triticodae</taxon>
        <taxon>Triticeae</taxon>
        <taxon>Triticinae</taxon>
        <taxon>Aegilops</taxon>
    </lineage>
</organism>
<protein>
    <submittedName>
        <fullName evidence="2">Uncharacterized protein</fullName>
    </submittedName>
</protein>
<name>M8BUI8_AEGTA</name>
<feature type="region of interest" description="Disordered" evidence="1">
    <location>
        <begin position="58"/>
        <end position="138"/>
    </location>
</feature>
<feature type="compositionally biased region" description="Low complexity" evidence="1">
    <location>
        <begin position="69"/>
        <end position="90"/>
    </location>
</feature>
<dbReference type="Gene3D" id="3.40.395.10">
    <property type="entry name" value="Adenoviral Proteinase, Chain A"/>
    <property type="match status" value="1"/>
</dbReference>
<dbReference type="InterPro" id="IPR038765">
    <property type="entry name" value="Papain-like_cys_pep_sf"/>
</dbReference>
<dbReference type="ExpressionAtlas" id="M8BUI8">
    <property type="expression patterns" value="baseline"/>
</dbReference>
<dbReference type="AlphaFoldDB" id="M8BUI8"/>